<dbReference type="SMART" id="SM00220">
    <property type="entry name" value="S_TKc"/>
    <property type="match status" value="1"/>
</dbReference>
<keyword evidence="2" id="KW-0808">Transferase</keyword>
<evidence type="ECO:0000313" key="2">
    <source>
        <dbReference type="EMBL" id="TEB38404.1"/>
    </source>
</evidence>
<accession>A0A4Y7TWS9</accession>
<keyword evidence="2" id="KW-0418">Kinase</keyword>
<dbReference type="InterPro" id="IPR000719">
    <property type="entry name" value="Prot_kinase_dom"/>
</dbReference>
<feature type="domain" description="Protein kinase" evidence="1">
    <location>
        <begin position="42"/>
        <end position="404"/>
    </location>
</feature>
<dbReference type="InterPro" id="IPR011009">
    <property type="entry name" value="Kinase-like_dom_sf"/>
</dbReference>
<protein>
    <submittedName>
        <fullName evidence="2">Other/CAMKK/ELM protein kinase</fullName>
    </submittedName>
</protein>
<dbReference type="AlphaFoldDB" id="A0A4Y7TWS9"/>
<keyword evidence="3" id="KW-1185">Reference proteome</keyword>
<dbReference type="OrthoDB" id="68483at2759"/>
<reference evidence="2 3" key="1">
    <citation type="journal article" date="2019" name="Nat. Ecol. Evol.">
        <title>Megaphylogeny resolves global patterns of mushroom evolution.</title>
        <authorList>
            <person name="Varga T."/>
            <person name="Krizsan K."/>
            <person name="Foldi C."/>
            <person name="Dima B."/>
            <person name="Sanchez-Garcia M."/>
            <person name="Sanchez-Ramirez S."/>
            <person name="Szollosi G.J."/>
            <person name="Szarkandi J.G."/>
            <person name="Papp V."/>
            <person name="Albert L."/>
            <person name="Andreopoulos W."/>
            <person name="Angelini C."/>
            <person name="Antonin V."/>
            <person name="Barry K.W."/>
            <person name="Bougher N.L."/>
            <person name="Buchanan P."/>
            <person name="Buyck B."/>
            <person name="Bense V."/>
            <person name="Catcheside P."/>
            <person name="Chovatia M."/>
            <person name="Cooper J."/>
            <person name="Damon W."/>
            <person name="Desjardin D."/>
            <person name="Finy P."/>
            <person name="Geml J."/>
            <person name="Haridas S."/>
            <person name="Hughes K."/>
            <person name="Justo A."/>
            <person name="Karasinski D."/>
            <person name="Kautmanova I."/>
            <person name="Kiss B."/>
            <person name="Kocsube S."/>
            <person name="Kotiranta H."/>
            <person name="LaButti K.M."/>
            <person name="Lechner B.E."/>
            <person name="Liimatainen K."/>
            <person name="Lipzen A."/>
            <person name="Lukacs Z."/>
            <person name="Mihaltcheva S."/>
            <person name="Morgado L.N."/>
            <person name="Niskanen T."/>
            <person name="Noordeloos M.E."/>
            <person name="Ohm R.A."/>
            <person name="Ortiz-Santana B."/>
            <person name="Ovrebo C."/>
            <person name="Racz N."/>
            <person name="Riley R."/>
            <person name="Savchenko A."/>
            <person name="Shiryaev A."/>
            <person name="Soop K."/>
            <person name="Spirin V."/>
            <person name="Szebenyi C."/>
            <person name="Tomsovsky M."/>
            <person name="Tulloss R.E."/>
            <person name="Uehling J."/>
            <person name="Grigoriev I.V."/>
            <person name="Vagvolgyi C."/>
            <person name="Papp T."/>
            <person name="Martin F.M."/>
            <person name="Miettinen O."/>
            <person name="Hibbett D.S."/>
            <person name="Nagy L.G."/>
        </authorList>
    </citation>
    <scope>NUCLEOTIDE SEQUENCE [LARGE SCALE GENOMIC DNA]</scope>
    <source>
        <strain evidence="2 3">FP101781</strain>
    </source>
</reference>
<dbReference type="STRING" id="71717.A0A4Y7TWS9"/>
<dbReference type="PROSITE" id="PS50011">
    <property type="entry name" value="PROTEIN_KINASE_DOM"/>
    <property type="match status" value="1"/>
</dbReference>
<dbReference type="PANTHER" id="PTHR44167:SF24">
    <property type="entry name" value="SERINE_THREONINE-PROTEIN KINASE CHK2"/>
    <property type="match status" value="1"/>
</dbReference>
<dbReference type="EMBL" id="QPFP01000003">
    <property type="protein sequence ID" value="TEB38404.1"/>
    <property type="molecule type" value="Genomic_DNA"/>
</dbReference>
<organism evidence="2 3">
    <name type="scientific">Coprinellus micaceus</name>
    <name type="common">Glistening ink-cap mushroom</name>
    <name type="synonym">Coprinus micaceus</name>
    <dbReference type="NCBI Taxonomy" id="71717"/>
    <lineage>
        <taxon>Eukaryota</taxon>
        <taxon>Fungi</taxon>
        <taxon>Dikarya</taxon>
        <taxon>Basidiomycota</taxon>
        <taxon>Agaricomycotina</taxon>
        <taxon>Agaricomycetes</taxon>
        <taxon>Agaricomycetidae</taxon>
        <taxon>Agaricales</taxon>
        <taxon>Agaricineae</taxon>
        <taxon>Psathyrellaceae</taxon>
        <taxon>Coprinellus</taxon>
    </lineage>
</organism>
<name>A0A4Y7TWS9_COPMI</name>
<dbReference type="Gene3D" id="1.10.510.10">
    <property type="entry name" value="Transferase(Phosphotransferase) domain 1"/>
    <property type="match status" value="1"/>
</dbReference>
<dbReference type="SUPFAM" id="SSF56112">
    <property type="entry name" value="Protein kinase-like (PK-like)"/>
    <property type="match status" value="1"/>
</dbReference>
<dbReference type="Pfam" id="PF00069">
    <property type="entry name" value="Pkinase"/>
    <property type="match status" value="2"/>
</dbReference>
<proteinExistence type="predicted"/>
<dbReference type="Proteomes" id="UP000298030">
    <property type="component" value="Unassembled WGS sequence"/>
</dbReference>
<dbReference type="GO" id="GO:0004674">
    <property type="term" value="F:protein serine/threonine kinase activity"/>
    <property type="evidence" value="ECO:0007669"/>
    <property type="project" value="TreeGrafter"/>
</dbReference>
<dbReference type="PROSITE" id="PS00108">
    <property type="entry name" value="PROTEIN_KINASE_ST"/>
    <property type="match status" value="1"/>
</dbReference>
<dbReference type="GO" id="GO:0044773">
    <property type="term" value="P:mitotic DNA damage checkpoint signaling"/>
    <property type="evidence" value="ECO:0007669"/>
    <property type="project" value="TreeGrafter"/>
</dbReference>
<dbReference type="InterPro" id="IPR008271">
    <property type="entry name" value="Ser/Thr_kinase_AS"/>
</dbReference>
<dbReference type="GO" id="GO:0005634">
    <property type="term" value="C:nucleus"/>
    <property type="evidence" value="ECO:0007669"/>
    <property type="project" value="TreeGrafter"/>
</dbReference>
<dbReference type="GO" id="GO:0005524">
    <property type="term" value="F:ATP binding"/>
    <property type="evidence" value="ECO:0007669"/>
    <property type="project" value="InterPro"/>
</dbReference>
<evidence type="ECO:0000259" key="1">
    <source>
        <dbReference type="PROSITE" id="PS50011"/>
    </source>
</evidence>
<dbReference type="PANTHER" id="PTHR44167">
    <property type="entry name" value="OVARIAN-SPECIFIC SERINE/THREONINE-PROTEIN KINASE LOK-RELATED"/>
    <property type="match status" value="1"/>
</dbReference>
<gene>
    <name evidence="2" type="ORF">FA13DRAFT_1786189</name>
</gene>
<sequence>MRKKSNSVSVGRSLEVLASSNDVAITDYLDRPSHRRKKLNQYIRGERVGKGRHGEVYMGQDTLHDHRDVPPGRAQAIKIVKRSNPKDKIKLLRRNYQQTDGSTKQALNSTENSIRREIAVMKHLRHPNLASLLEVIDDPREEKIYLIMEYIAGGTVEWSDTINHSPLLSLAQTRRVMRDVILGLEYRIVHRDVKPSNIMYTADRGSVKLIDFGISHIMLPPPPKKEKDDPIDPDLRELFCPSDLRKRVGTPSFLAPEVVWFSDDSSSSKDRVSFETIPTASSHAGSETVVVVQTFPMPKARPPITPAIDVWSLGVTFYCLLFGHTPFNGSSSENQTEFMLYHQICTQGWRPEERMGADQVPTCGRHPTDPPSEGFSVMQLLEGMLQKHPKDRISLNQVKCHPFILQDVSNSKEWLKLTTPVTPFPDCVSRWKRAARILASVLKG</sequence>
<dbReference type="CDD" id="cd14008">
    <property type="entry name" value="STKc_LKB1_CaMKK"/>
    <property type="match status" value="1"/>
</dbReference>
<comment type="caution">
    <text evidence="2">The sequence shown here is derived from an EMBL/GenBank/DDBJ whole genome shotgun (WGS) entry which is preliminary data.</text>
</comment>
<dbReference type="Gene3D" id="3.30.200.20">
    <property type="entry name" value="Phosphorylase Kinase, domain 1"/>
    <property type="match status" value="1"/>
</dbReference>
<evidence type="ECO:0000313" key="3">
    <source>
        <dbReference type="Proteomes" id="UP000298030"/>
    </source>
</evidence>